<keyword evidence="6 7" id="KW-0472">Membrane</keyword>
<organism evidence="9 10">
    <name type="scientific">Penaeus vannamei</name>
    <name type="common">Whiteleg shrimp</name>
    <name type="synonym">Litopenaeus vannamei</name>
    <dbReference type="NCBI Taxonomy" id="6689"/>
    <lineage>
        <taxon>Eukaryota</taxon>
        <taxon>Metazoa</taxon>
        <taxon>Ecdysozoa</taxon>
        <taxon>Arthropoda</taxon>
        <taxon>Crustacea</taxon>
        <taxon>Multicrustacea</taxon>
        <taxon>Malacostraca</taxon>
        <taxon>Eumalacostraca</taxon>
        <taxon>Eucarida</taxon>
        <taxon>Decapoda</taxon>
        <taxon>Dendrobranchiata</taxon>
        <taxon>Penaeoidea</taxon>
        <taxon>Penaeidae</taxon>
        <taxon>Penaeus</taxon>
    </lineage>
</organism>
<dbReference type="InterPro" id="IPR007599">
    <property type="entry name" value="DER1"/>
</dbReference>
<comment type="caution">
    <text evidence="9">The sequence shown here is derived from an EMBL/GenBank/DDBJ whole genome shotgun (WGS) entry which is preliminary data.</text>
</comment>
<feature type="transmembrane region" description="Helical" evidence="7">
    <location>
        <begin position="18"/>
        <end position="40"/>
    </location>
</feature>
<evidence type="ECO:0000256" key="3">
    <source>
        <dbReference type="ARBA" id="ARBA00022692"/>
    </source>
</evidence>
<accession>A0A3R7M8B7</accession>
<proteinExistence type="inferred from homology"/>
<sequence>MGDIQQWFSSLPPMTRTWFGGTIALSLLGRFNMPSPYWLVLDYSAVVHGFQIWRLATCVFFYSVQRGFHFLINLYFLYNYSLRLETGLFARRPADYLFMLLFIWVCSLIVGLLGSMYMLMDPMVMAVLYVWCQLNKDTIVSFWFGTQFKAMYLPWVLLAFNVIMGNGGMVDLSGILIGHLYFFLTFKYPQDFGGVSLLQTPQILYHYFPNARGGESGFGRPPPAPRAGGDDAAGGGGGGGGGFFRGQGHTLR</sequence>
<dbReference type="GO" id="GO:0005789">
    <property type="term" value="C:endoplasmic reticulum membrane"/>
    <property type="evidence" value="ECO:0007669"/>
    <property type="project" value="UniProtKB-SubCell"/>
</dbReference>
<evidence type="ECO:0000313" key="10">
    <source>
        <dbReference type="Proteomes" id="UP000283509"/>
    </source>
</evidence>
<comment type="subcellular location">
    <subcellularLocation>
        <location evidence="1 7">Endoplasmic reticulum membrane</location>
        <topology evidence="1 7">Multi-pass membrane protein</topology>
    </subcellularLocation>
</comment>
<evidence type="ECO:0000256" key="1">
    <source>
        <dbReference type="ARBA" id="ARBA00004477"/>
    </source>
</evidence>
<name>A0A3R7M8B7_PENVA</name>
<dbReference type="InterPro" id="IPR035952">
    <property type="entry name" value="Rhomboid-like_sf"/>
</dbReference>
<evidence type="ECO:0000256" key="6">
    <source>
        <dbReference type="ARBA" id="ARBA00023136"/>
    </source>
</evidence>
<reference evidence="9 10" key="1">
    <citation type="submission" date="2018-04" db="EMBL/GenBank/DDBJ databases">
        <authorList>
            <person name="Zhang X."/>
            <person name="Yuan J."/>
            <person name="Li F."/>
            <person name="Xiang J."/>
        </authorList>
    </citation>
    <scope>NUCLEOTIDE SEQUENCE [LARGE SCALE GENOMIC DNA]</scope>
    <source>
        <tissue evidence="9">Muscle</tissue>
    </source>
</reference>
<comment type="function">
    <text evidence="7">May be involved in the degradation of misfolded endoplasmic reticulum (ER) luminal proteins.</text>
</comment>
<dbReference type="Pfam" id="PF04511">
    <property type="entry name" value="DER1"/>
    <property type="match status" value="1"/>
</dbReference>
<evidence type="ECO:0000256" key="8">
    <source>
        <dbReference type="SAM" id="MobiDB-lite"/>
    </source>
</evidence>
<comment type="similarity">
    <text evidence="2 7">Belongs to the derlin family.</text>
</comment>
<dbReference type="SUPFAM" id="SSF144091">
    <property type="entry name" value="Rhomboid-like"/>
    <property type="match status" value="1"/>
</dbReference>
<dbReference type="PANTHER" id="PTHR11009">
    <property type="entry name" value="DER1-LIKE PROTEIN, DERLIN"/>
    <property type="match status" value="1"/>
</dbReference>
<keyword evidence="5 7" id="KW-1133">Transmembrane helix</keyword>
<dbReference type="OrthoDB" id="19102at2759"/>
<evidence type="ECO:0000256" key="2">
    <source>
        <dbReference type="ARBA" id="ARBA00008917"/>
    </source>
</evidence>
<protein>
    <recommendedName>
        <fullName evidence="7">Derlin</fullName>
    </recommendedName>
</protein>
<keyword evidence="4 7" id="KW-0256">Endoplasmic reticulum</keyword>
<evidence type="ECO:0000256" key="7">
    <source>
        <dbReference type="RuleBase" id="RU363059"/>
    </source>
</evidence>
<feature type="transmembrane region" description="Helical" evidence="7">
    <location>
        <begin position="52"/>
        <end position="76"/>
    </location>
</feature>
<feature type="region of interest" description="Disordered" evidence="8">
    <location>
        <begin position="218"/>
        <end position="252"/>
    </location>
</feature>
<evidence type="ECO:0000256" key="4">
    <source>
        <dbReference type="ARBA" id="ARBA00022824"/>
    </source>
</evidence>
<keyword evidence="10" id="KW-1185">Reference proteome</keyword>
<dbReference type="EMBL" id="QCYY01001747">
    <property type="protein sequence ID" value="ROT75675.1"/>
    <property type="molecule type" value="Genomic_DNA"/>
</dbReference>
<gene>
    <name evidence="9" type="ORF">C7M84_005781</name>
</gene>
<feature type="transmembrane region" description="Helical" evidence="7">
    <location>
        <begin position="152"/>
        <end position="184"/>
    </location>
</feature>
<dbReference type="GO" id="GO:0006950">
    <property type="term" value="P:response to stress"/>
    <property type="evidence" value="ECO:0007669"/>
    <property type="project" value="UniProtKB-ARBA"/>
</dbReference>
<dbReference type="AlphaFoldDB" id="A0A3R7M8B7"/>
<reference evidence="9 10" key="2">
    <citation type="submission" date="2019-01" db="EMBL/GenBank/DDBJ databases">
        <title>The decoding of complex shrimp genome reveals the adaptation for benthos swimmer, frequently molting mechanism and breeding impact on genome.</title>
        <authorList>
            <person name="Sun Y."/>
            <person name="Gao Y."/>
            <person name="Yu Y."/>
        </authorList>
    </citation>
    <scope>NUCLEOTIDE SEQUENCE [LARGE SCALE GENOMIC DNA]</scope>
    <source>
        <tissue evidence="9">Muscle</tissue>
    </source>
</reference>
<dbReference type="STRING" id="6689.A0A3R7M8B7"/>
<evidence type="ECO:0000313" key="9">
    <source>
        <dbReference type="EMBL" id="ROT75675.1"/>
    </source>
</evidence>
<dbReference type="Proteomes" id="UP000283509">
    <property type="component" value="Unassembled WGS sequence"/>
</dbReference>
<feature type="transmembrane region" description="Helical" evidence="7">
    <location>
        <begin position="96"/>
        <end position="119"/>
    </location>
</feature>
<keyword evidence="3 7" id="KW-0812">Transmembrane</keyword>
<evidence type="ECO:0000256" key="5">
    <source>
        <dbReference type="ARBA" id="ARBA00022989"/>
    </source>
</evidence>
<feature type="compositionally biased region" description="Gly residues" evidence="8">
    <location>
        <begin position="231"/>
        <end position="245"/>
    </location>
</feature>